<accession>A0A1Y1IQK5</accession>
<feature type="region of interest" description="Disordered" evidence="1">
    <location>
        <begin position="1"/>
        <end position="24"/>
    </location>
</feature>
<protein>
    <submittedName>
        <fullName evidence="2">Uncharacterized protein</fullName>
    </submittedName>
</protein>
<reference evidence="2 3" key="1">
    <citation type="journal article" date="2014" name="Nat. Commun.">
        <title>Klebsormidium flaccidum genome reveals primary factors for plant terrestrial adaptation.</title>
        <authorList>
            <person name="Hori K."/>
            <person name="Maruyama F."/>
            <person name="Fujisawa T."/>
            <person name="Togashi T."/>
            <person name="Yamamoto N."/>
            <person name="Seo M."/>
            <person name="Sato S."/>
            <person name="Yamada T."/>
            <person name="Mori H."/>
            <person name="Tajima N."/>
            <person name="Moriyama T."/>
            <person name="Ikeuchi M."/>
            <person name="Watanabe M."/>
            <person name="Wada H."/>
            <person name="Kobayashi K."/>
            <person name="Saito M."/>
            <person name="Masuda T."/>
            <person name="Sasaki-Sekimoto Y."/>
            <person name="Mashiguchi K."/>
            <person name="Awai K."/>
            <person name="Shimojima M."/>
            <person name="Masuda S."/>
            <person name="Iwai M."/>
            <person name="Nobusawa T."/>
            <person name="Narise T."/>
            <person name="Kondo S."/>
            <person name="Saito H."/>
            <person name="Sato R."/>
            <person name="Murakawa M."/>
            <person name="Ihara Y."/>
            <person name="Oshima-Yamada Y."/>
            <person name="Ohtaka K."/>
            <person name="Satoh M."/>
            <person name="Sonobe K."/>
            <person name="Ishii M."/>
            <person name="Ohtani R."/>
            <person name="Kanamori-Sato M."/>
            <person name="Honoki R."/>
            <person name="Miyazaki D."/>
            <person name="Mochizuki H."/>
            <person name="Umetsu J."/>
            <person name="Higashi K."/>
            <person name="Shibata D."/>
            <person name="Kamiya Y."/>
            <person name="Sato N."/>
            <person name="Nakamura Y."/>
            <person name="Tabata S."/>
            <person name="Ida S."/>
            <person name="Kurokawa K."/>
            <person name="Ohta H."/>
        </authorList>
    </citation>
    <scope>NUCLEOTIDE SEQUENCE [LARGE SCALE GENOMIC DNA]</scope>
    <source>
        <strain evidence="2 3">NIES-2285</strain>
    </source>
</reference>
<gene>
    <name evidence="2" type="ORF">KFL_008010060</name>
</gene>
<dbReference type="AlphaFoldDB" id="A0A1Y1IQK5"/>
<organism evidence="2 3">
    <name type="scientific">Klebsormidium nitens</name>
    <name type="common">Green alga</name>
    <name type="synonym">Ulothrix nitens</name>
    <dbReference type="NCBI Taxonomy" id="105231"/>
    <lineage>
        <taxon>Eukaryota</taxon>
        <taxon>Viridiplantae</taxon>
        <taxon>Streptophyta</taxon>
        <taxon>Klebsormidiophyceae</taxon>
        <taxon>Klebsormidiales</taxon>
        <taxon>Klebsormidiaceae</taxon>
        <taxon>Klebsormidium</taxon>
    </lineage>
</organism>
<dbReference type="Proteomes" id="UP000054558">
    <property type="component" value="Unassembled WGS sequence"/>
</dbReference>
<keyword evidence="3" id="KW-1185">Reference proteome</keyword>
<proteinExistence type="predicted"/>
<sequence length="144" mass="15952">MEKHEKRKQEEAVLSNGKRQRDQELLVHGSTVLPDGPPVDFKTRLAEPLGDAMMVVGGAAPNQVRRLTVARVLSGAFKAGVMMDLSKIESCPMLLPSYFPRPTPIQSEAISNDDMQLTVFDVVNFVLRQFSDYTLGSTLFCQTP</sequence>
<feature type="compositionally biased region" description="Basic and acidic residues" evidence="1">
    <location>
        <begin position="1"/>
        <end position="11"/>
    </location>
</feature>
<evidence type="ECO:0000256" key="1">
    <source>
        <dbReference type="SAM" id="MobiDB-lite"/>
    </source>
</evidence>
<evidence type="ECO:0000313" key="3">
    <source>
        <dbReference type="Proteomes" id="UP000054558"/>
    </source>
</evidence>
<name>A0A1Y1IQK5_KLENI</name>
<evidence type="ECO:0000313" key="2">
    <source>
        <dbReference type="EMBL" id="GAQ91531.1"/>
    </source>
</evidence>
<dbReference type="EMBL" id="DF237750">
    <property type="protein sequence ID" value="GAQ91531.1"/>
    <property type="molecule type" value="Genomic_DNA"/>
</dbReference>